<protein>
    <submittedName>
        <fullName evidence="4">Arylsulfatase</fullName>
    </submittedName>
</protein>
<gene>
    <name evidence="4" type="ORF">DFO77_107114</name>
</gene>
<evidence type="ECO:0000313" key="4">
    <source>
        <dbReference type="EMBL" id="RCW36823.1"/>
    </source>
</evidence>
<feature type="domain" description="Sulfatase N-terminal" evidence="3">
    <location>
        <begin position="39"/>
        <end position="424"/>
    </location>
</feature>
<dbReference type="Proteomes" id="UP000252733">
    <property type="component" value="Unassembled WGS sequence"/>
</dbReference>
<organism evidence="4 5">
    <name type="scientific">Marinilabilia salmonicolor</name>
    <dbReference type="NCBI Taxonomy" id="989"/>
    <lineage>
        <taxon>Bacteria</taxon>
        <taxon>Pseudomonadati</taxon>
        <taxon>Bacteroidota</taxon>
        <taxon>Bacteroidia</taxon>
        <taxon>Marinilabiliales</taxon>
        <taxon>Marinilabiliaceae</taxon>
        <taxon>Marinilabilia</taxon>
    </lineage>
</organism>
<comment type="similarity">
    <text evidence="1">Belongs to the sulfatase family.</text>
</comment>
<reference evidence="4 5" key="1">
    <citation type="submission" date="2018-07" db="EMBL/GenBank/DDBJ databases">
        <title>Freshwater and sediment microbial communities from various areas in North America, analyzing microbe dynamics in response to fracking.</title>
        <authorList>
            <person name="Lamendella R."/>
        </authorList>
    </citation>
    <scope>NUCLEOTIDE SEQUENCE [LARGE SCALE GENOMIC DNA]</scope>
    <source>
        <strain evidence="4 5">160A</strain>
    </source>
</reference>
<proteinExistence type="inferred from homology"/>
<comment type="caution">
    <text evidence="4">The sequence shown here is derived from an EMBL/GenBank/DDBJ whole genome shotgun (WGS) entry which is preliminary data.</text>
</comment>
<dbReference type="CDD" id="cd16025">
    <property type="entry name" value="PAS_like"/>
    <property type="match status" value="1"/>
</dbReference>
<accession>A0A368V7N8</accession>
<dbReference type="SUPFAM" id="SSF53649">
    <property type="entry name" value="Alkaline phosphatase-like"/>
    <property type="match status" value="1"/>
</dbReference>
<dbReference type="InterPro" id="IPR000917">
    <property type="entry name" value="Sulfatase_N"/>
</dbReference>
<evidence type="ECO:0000256" key="2">
    <source>
        <dbReference type="ARBA" id="ARBA00022801"/>
    </source>
</evidence>
<evidence type="ECO:0000259" key="3">
    <source>
        <dbReference type="Pfam" id="PF00884"/>
    </source>
</evidence>
<dbReference type="PANTHER" id="PTHR42693:SF53">
    <property type="entry name" value="ENDO-4-O-SULFATASE"/>
    <property type="match status" value="1"/>
</dbReference>
<dbReference type="PROSITE" id="PS51257">
    <property type="entry name" value="PROKAR_LIPOPROTEIN"/>
    <property type="match status" value="1"/>
</dbReference>
<dbReference type="Gene3D" id="3.40.720.10">
    <property type="entry name" value="Alkaline Phosphatase, subunit A"/>
    <property type="match status" value="1"/>
</dbReference>
<keyword evidence="2" id="KW-0378">Hydrolase</keyword>
<sequence>MIAKIIKAEIVLVLLIITLSCANSQKGEESKVIKSPQKPNIVFILVDDMGWSDVGCYGAEIETPNIDMLANQGIRFTQFYNTAKCNTTRASLLTGLYHQQTEMSRPKVMKNSVTLGEVLRPAGYRTLVSGKHHGTENLVDRGFDHYYGLRDGCCNFWNPGVKRDGEPAPARKTYRYWCDDDTTYHPFTPENRDFYTTDAFTDKALEWLDEPELEEKPFFLYLAYTAPHFPLQAWPEDIAKYEGVYDEGYNAIREARYKRMVQMGLIDPVKNPLPEWDGDDWNALDDLERRKEIRRMEIYAAMIDRLDQNIGRVLNKLKAQGKLENTLIMFASDNGACPDGSIRAKDKSTRLEDFGTVASYETVGQSWATVQNTPLRKWKAFSHEGGIRTPLIVSWPSVIQDTGGFYNQPGHIIDIMPTLVELIGATYPETVDGKPIPPMQGISLLPAFEGKDLVRTDPIYWEYSEGFAIREGNMKAVRLRRANEKEWELYDFSKDENEINDLANERPEKLESLKKKWKEWNEAVYSR</sequence>
<dbReference type="RefSeq" id="WP_220270801.1">
    <property type="nucleotide sequence ID" value="NZ_QPIZ01000007.1"/>
</dbReference>
<dbReference type="Pfam" id="PF00884">
    <property type="entry name" value="Sulfatase"/>
    <property type="match status" value="1"/>
</dbReference>
<evidence type="ECO:0000313" key="5">
    <source>
        <dbReference type="Proteomes" id="UP000252733"/>
    </source>
</evidence>
<dbReference type="PANTHER" id="PTHR42693">
    <property type="entry name" value="ARYLSULFATASE FAMILY MEMBER"/>
    <property type="match status" value="1"/>
</dbReference>
<dbReference type="InterPro" id="IPR050738">
    <property type="entry name" value="Sulfatase"/>
</dbReference>
<dbReference type="Gene3D" id="3.30.1120.10">
    <property type="match status" value="1"/>
</dbReference>
<dbReference type="EMBL" id="QPIZ01000007">
    <property type="protein sequence ID" value="RCW36823.1"/>
    <property type="molecule type" value="Genomic_DNA"/>
</dbReference>
<dbReference type="AlphaFoldDB" id="A0A368V7N8"/>
<keyword evidence="5" id="KW-1185">Reference proteome</keyword>
<dbReference type="InterPro" id="IPR017850">
    <property type="entry name" value="Alkaline_phosphatase_core_sf"/>
</dbReference>
<evidence type="ECO:0000256" key="1">
    <source>
        <dbReference type="ARBA" id="ARBA00008779"/>
    </source>
</evidence>
<dbReference type="GO" id="GO:0004065">
    <property type="term" value="F:arylsulfatase activity"/>
    <property type="evidence" value="ECO:0007669"/>
    <property type="project" value="TreeGrafter"/>
</dbReference>
<name>A0A368V7N8_9BACT</name>